<dbReference type="Proteomes" id="UP000005867">
    <property type="component" value="Chromosome"/>
</dbReference>
<dbReference type="SUPFAM" id="SSF56784">
    <property type="entry name" value="HAD-like"/>
    <property type="match status" value="1"/>
</dbReference>
<dbReference type="InterPro" id="IPR023198">
    <property type="entry name" value="PGP-like_dom2"/>
</dbReference>
<accession>G7VEB9</accession>
<dbReference type="PRINTS" id="PR00413">
    <property type="entry name" value="HADHALOGNASE"/>
</dbReference>
<reference evidence="3 4" key="1">
    <citation type="journal article" date="2012" name="J. Bacteriol.">
        <title>Complete genome sequence of strain 1860, a crenarchaeon of the genus pyrobaculum able to grow with various electron acceptors.</title>
        <authorList>
            <person name="Mardanov A.V."/>
            <person name="Gumerov V.M."/>
            <person name="Slobodkina G.B."/>
            <person name="Beletsky A.V."/>
            <person name="Bonch-Osmolovskaya E.A."/>
            <person name="Ravin N.V."/>
            <person name="Skryabin K.G."/>
        </authorList>
    </citation>
    <scope>NUCLEOTIDE SEQUENCE [LARGE SCALE GENOMIC DNA]</scope>
    <source>
        <strain evidence="3 4">1860</strain>
    </source>
</reference>
<dbReference type="NCBIfam" id="TIGR01428">
    <property type="entry name" value="HAD_type_II"/>
    <property type="match status" value="1"/>
</dbReference>
<dbReference type="InterPro" id="IPR023214">
    <property type="entry name" value="HAD_sf"/>
</dbReference>
<dbReference type="GO" id="GO:0019120">
    <property type="term" value="F:hydrolase activity, acting on acid halide bonds, in C-halide compounds"/>
    <property type="evidence" value="ECO:0007669"/>
    <property type="project" value="InterPro"/>
</dbReference>
<gene>
    <name evidence="3" type="ORF">P186_2705</name>
</gene>
<dbReference type="Gene3D" id="1.10.150.240">
    <property type="entry name" value="Putative phosphatase, domain 2"/>
    <property type="match status" value="1"/>
</dbReference>
<name>G7VEB9_9CREN</name>
<dbReference type="HOGENOM" id="CLU_045011_3_1_2"/>
<evidence type="ECO:0000256" key="1">
    <source>
        <dbReference type="ARBA" id="ARBA00008106"/>
    </source>
</evidence>
<dbReference type="CDD" id="cd02588">
    <property type="entry name" value="HAD_L2-DEX"/>
    <property type="match status" value="1"/>
</dbReference>
<dbReference type="NCBIfam" id="TIGR01493">
    <property type="entry name" value="HAD-SF-IA-v2"/>
    <property type="match status" value="1"/>
</dbReference>
<dbReference type="InterPro" id="IPR006439">
    <property type="entry name" value="HAD-SF_hydro_IA"/>
</dbReference>
<organism evidence="3 4">
    <name type="scientific">Pyrobaculum ferrireducens</name>
    <dbReference type="NCBI Taxonomy" id="1104324"/>
    <lineage>
        <taxon>Archaea</taxon>
        <taxon>Thermoproteota</taxon>
        <taxon>Thermoprotei</taxon>
        <taxon>Thermoproteales</taxon>
        <taxon>Thermoproteaceae</taxon>
        <taxon>Pyrobaculum</taxon>
    </lineage>
</organism>
<evidence type="ECO:0000256" key="2">
    <source>
        <dbReference type="ARBA" id="ARBA00022801"/>
    </source>
</evidence>
<evidence type="ECO:0000313" key="4">
    <source>
        <dbReference type="Proteomes" id="UP000005867"/>
    </source>
</evidence>
<dbReference type="Pfam" id="PF00702">
    <property type="entry name" value="Hydrolase"/>
    <property type="match status" value="1"/>
</dbReference>
<comment type="similarity">
    <text evidence="1">Belongs to the HAD-like hydrolase superfamily. S-2-haloalkanoic acid dehalogenase family.</text>
</comment>
<dbReference type="SFLD" id="SFLDG01129">
    <property type="entry name" value="C1.5:_HAD__Beta-PGM__Phosphata"/>
    <property type="match status" value="1"/>
</dbReference>
<protein>
    <submittedName>
        <fullName evidence="3">Haloacetate dehalogenase</fullName>
    </submittedName>
</protein>
<dbReference type="KEGG" id="pyr:P186_2705"/>
<sequence length="231" mass="25102">MAGGGVGAVELRSVRVLAFDVYGTLFDLGSLVEAARGVAPDPAGFVAMWRSKQLEYALLLSMMGRYERFRVVTERALRYVSRRLGLGLGEAEMRRLLEAWLRLRPYPDVPRALPGLASRYTVVALTNGDVDMVDELLRGAGVRHHFAAIFSAEEAGVFKPSPRVYGLVARLGVQLWEVALVSSNPWDAAGAANAGLKAVYVNRHGLPPEELDAAPYLVVRDLEELAAALLG</sequence>
<dbReference type="InterPro" id="IPR006328">
    <property type="entry name" value="2-HAD"/>
</dbReference>
<dbReference type="Gene3D" id="3.40.50.1000">
    <property type="entry name" value="HAD superfamily/HAD-like"/>
    <property type="match status" value="1"/>
</dbReference>
<keyword evidence="2" id="KW-0378">Hydrolase</keyword>
<dbReference type="InterPro" id="IPR036412">
    <property type="entry name" value="HAD-like_sf"/>
</dbReference>
<dbReference type="eggNOG" id="arCOG02291">
    <property type="taxonomic scope" value="Archaea"/>
</dbReference>
<dbReference type="SFLD" id="SFLDS00003">
    <property type="entry name" value="Haloacid_Dehalogenase"/>
    <property type="match status" value="1"/>
</dbReference>
<dbReference type="AlphaFoldDB" id="G7VEB9"/>
<proteinExistence type="inferred from homology"/>
<dbReference type="PANTHER" id="PTHR43316:SF3">
    <property type="entry name" value="HALOACID DEHALOGENASE, TYPE II (AFU_ORTHOLOGUE AFUA_2G07750)-RELATED"/>
    <property type="match status" value="1"/>
</dbReference>
<dbReference type="EMBL" id="CP003098">
    <property type="protein sequence ID" value="AET34089.1"/>
    <property type="molecule type" value="Genomic_DNA"/>
</dbReference>
<dbReference type="PANTHER" id="PTHR43316">
    <property type="entry name" value="HYDROLASE, HALOACID DELAHOGENASE-RELATED"/>
    <property type="match status" value="1"/>
</dbReference>
<keyword evidence="4" id="KW-1185">Reference proteome</keyword>
<evidence type="ECO:0000313" key="3">
    <source>
        <dbReference type="EMBL" id="AET34089.1"/>
    </source>
</evidence>
<dbReference type="InterPro" id="IPR051540">
    <property type="entry name" value="S-2-haloacid_dehalogenase"/>
</dbReference>
<dbReference type="BioCyc" id="PSP1104324:GJSN-2649-MONOMER"/>
<dbReference type="STRING" id="1104324.P186_2705"/>